<dbReference type="InterPro" id="IPR036869">
    <property type="entry name" value="J_dom_sf"/>
</dbReference>
<dbReference type="InterPro" id="IPR052276">
    <property type="entry name" value="Diphthamide-biosynth_chaperone"/>
</dbReference>
<dbReference type="STRING" id="29655.A0A0K9PN04"/>
<reference evidence="3" key="1">
    <citation type="journal article" date="2016" name="Nature">
        <title>The genome of the seagrass Zostera marina reveals angiosperm adaptation to the sea.</title>
        <authorList>
            <person name="Olsen J.L."/>
            <person name="Rouze P."/>
            <person name="Verhelst B."/>
            <person name="Lin Y.-C."/>
            <person name="Bayer T."/>
            <person name="Collen J."/>
            <person name="Dattolo E."/>
            <person name="De Paoli E."/>
            <person name="Dittami S."/>
            <person name="Maumus F."/>
            <person name="Michel G."/>
            <person name="Kersting A."/>
            <person name="Lauritano C."/>
            <person name="Lohaus R."/>
            <person name="Toepel M."/>
            <person name="Tonon T."/>
            <person name="Vanneste K."/>
            <person name="Amirebrahimi M."/>
            <person name="Brakel J."/>
            <person name="Bostroem C."/>
            <person name="Chovatia M."/>
            <person name="Grimwood J."/>
            <person name="Jenkins J.W."/>
            <person name="Jueterbock A."/>
            <person name="Mraz A."/>
            <person name="Stam W.T."/>
            <person name="Tice H."/>
            <person name="Bornberg-Bauer E."/>
            <person name="Green P.J."/>
            <person name="Pearson G.A."/>
            <person name="Procaccini G."/>
            <person name="Duarte C.M."/>
            <person name="Schmutz J."/>
            <person name="Reusch T.B.H."/>
            <person name="Van de Peer Y."/>
        </authorList>
    </citation>
    <scope>NUCLEOTIDE SEQUENCE [LARGE SCALE GENOMIC DNA]</scope>
    <source>
        <strain evidence="3">cv. Finnish</strain>
    </source>
</reference>
<dbReference type="GO" id="GO:0009507">
    <property type="term" value="C:chloroplast"/>
    <property type="evidence" value="ECO:0000318"/>
    <property type="project" value="GO_Central"/>
</dbReference>
<dbReference type="PROSITE" id="PS00636">
    <property type="entry name" value="DNAJ_1"/>
    <property type="match status" value="1"/>
</dbReference>
<dbReference type="AlphaFoldDB" id="A0A0K9PN04"/>
<dbReference type="OrthoDB" id="445556at2759"/>
<evidence type="ECO:0000313" key="2">
    <source>
        <dbReference type="EMBL" id="KMZ70344.1"/>
    </source>
</evidence>
<proteinExistence type="predicted"/>
<dbReference type="PANTHER" id="PTHR44240:SF10">
    <property type="entry name" value="J DOMAIN-CONTAINING PROTEIN"/>
    <property type="match status" value="1"/>
</dbReference>
<name>A0A0K9PN04_ZOSMR</name>
<dbReference type="PROSITE" id="PS50076">
    <property type="entry name" value="DNAJ_2"/>
    <property type="match status" value="1"/>
</dbReference>
<dbReference type="Gene3D" id="1.10.287.110">
    <property type="entry name" value="DnaJ domain"/>
    <property type="match status" value="1"/>
</dbReference>
<evidence type="ECO:0000259" key="1">
    <source>
        <dbReference type="PROSITE" id="PS50076"/>
    </source>
</evidence>
<dbReference type="SUPFAM" id="SSF46565">
    <property type="entry name" value="Chaperone J-domain"/>
    <property type="match status" value="1"/>
</dbReference>
<protein>
    <submittedName>
        <fullName evidence="2">Chaperone protein dnaJ</fullName>
    </submittedName>
</protein>
<dbReference type="Pfam" id="PF00226">
    <property type="entry name" value="DnaJ"/>
    <property type="match status" value="1"/>
</dbReference>
<accession>A0A0K9PN04</accession>
<evidence type="ECO:0000313" key="3">
    <source>
        <dbReference type="Proteomes" id="UP000036987"/>
    </source>
</evidence>
<feature type="domain" description="J" evidence="1">
    <location>
        <begin position="10"/>
        <end position="77"/>
    </location>
</feature>
<dbReference type="SMART" id="SM00271">
    <property type="entry name" value="DnaJ"/>
    <property type="match status" value="1"/>
</dbReference>
<dbReference type="EMBL" id="LFYR01000729">
    <property type="protein sequence ID" value="KMZ70344.1"/>
    <property type="molecule type" value="Genomic_DNA"/>
</dbReference>
<dbReference type="OMA" id="ANRNWET"/>
<comment type="caution">
    <text evidence="2">The sequence shown here is derived from an EMBL/GenBank/DDBJ whole genome shotgun (WGS) entry which is preliminary data.</text>
</comment>
<keyword evidence="3" id="KW-1185">Reference proteome</keyword>
<sequence>MSTVSSPTQCLYEALGISTAASGQEIKAAYRKLARACHPDVVALDRKNESTDKFMRINLAYSTLSDPEKRAKYDRISFVNQRVNRGSSTAYSSMAGFGKRTWETDQCW</sequence>
<dbReference type="Proteomes" id="UP000036987">
    <property type="component" value="Unassembled WGS sequence"/>
</dbReference>
<dbReference type="PANTHER" id="PTHR44240">
    <property type="entry name" value="DNAJ DOMAIN (PROKARYOTIC HEAT SHOCK PROTEIN)-RELATED"/>
    <property type="match status" value="1"/>
</dbReference>
<organism evidence="2 3">
    <name type="scientific">Zostera marina</name>
    <name type="common">Eelgrass</name>
    <dbReference type="NCBI Taxonomy" id="29655"/>
    <lineage>
        <taxon>Eukaryota</taxon>
        <taxon>Viridiplantae</taxon>
        <taxon>Streptophyta</taxon>
        <taxon>Embryophyta</taxon>
        <taxon>Tracheophyta</taxon>
        <taxon>Spermatophyta</taxon>
        <taxon>Magnoliopsida</taxon>
        <taxon>Liliopsida</taxon>
        <taxon>Zosteraceae</taxon>
        <taxon>Zostera</taxon>
    </lineage>
</organism>
<dbReference type="CDD" id="cd06257">
    <property type="entry name" value="DnaJ"/>
    <property type="match status" value="1"/>
</dbReference>
<dbReference type="GO" id="GO:0005783">
    <property type="term" value="C:endoplasmic reticulum"/>
    <property type="evidence" value="ECO:0007669"/>
    <property type="project" value="UniProtKB-ARBA"/>
</dbReference>
<dbReference type="PRINTS" id="PR00625">
    <property type="entry name" value="JDOMAIN"/>
</dbReference>
<gene>
    <name evidence="2" type="ORF">ZOSMA_1G03260</name>
</gene>
<dbReference type="InterPro" id="IPR018253">
    <property type="entry name" value="DnaJ_domain_CS"/>
</dbReference>
<dbReference type="InterPro" id="IPR001623">
    <property type="entry name" value="DnaJ_domain"/>
</dbReference>